<evidence type="ECO:0000256" key="8">
    <source>
        <dbReference type="ARBA" id="ARBA00022777"/>
    </source>
</evidence>
<protein>
    <recommendedName>
        <fullName evidence="11">Adenylate kinase isoenzyme 6</fullName>
        <shortName evidence="11">AK6</shortName>
        <ecNumber evidence="11">2.7.4.3</ecNumber>
    </recommendedName>
    <alternativeName>
        <fullName evidence="11">Coilin-interacting nuclear ATPase protein</fullName>
    </alternativeName>
    <alternativeName>
        <fullName evidence="11">Dual activity adenylate kinase/ATPase</fullName>
        <shortName evidence="11">AK/ATPase</shortName>
    </alternativeName>
</protein>
<dbReference type="EC" id="2.7.4.3" evidence="11"/>
<evidence type="ECO:0000256" key="12">
    <source>
        <dbReference type="SAM" id="Coils"/>
    </source>
</evidence>
<dbReference type="InterPro" id="IPR020618">
    <property type="entry name" value="Adenyl_kinase_AK6"/>
</dbReference>
<keyword evidence="4 11" id="KW-0690">Ribosome biogenesis</keyword>
<dbReference type="EMBL" id="JAOTOJ010000002">
    <property type="protein sequence ID" value="KAK9408439.1"/>
    <property type="molecule type" value="Genomic_DNA"/>
</dbReference>
<dbReference type="GO" id="GO:0005524">
    <property type="term" value="F:ATP binding"/>
    <property type="evidence" value="ECO:0007669"/>
    <property type="project" value="UniProtKB-KW"/>
</dbReference>
<dbReference type="Gene3D" id="3.40.50.300">
    <property type="entry name" value="P-loop containing nucleotide triphosphate hydrolases"/>
    <property type="match status" value="1"/>
</dbReference>
<keyword evidence="3 11" id="KW-0963">Cytoplasm</keyword>
<feature type="binding site" evidence="11">
    <location>
        <position position="15"/>
    </location>
    <ligand>
        <name>ATP</name>
        <dbReference type="ChEBI" id="CHEBI:30616"/>
    </ligand>
</feature>
<dbReference type="HAMAP" id="MF_00039">
    <property type="entry name" value="Adenylate_kinase_AK6"/>
    <property type="match status" value="1"/>
</dbReference>
<proteinExistence type="inferred from homology"/>
<evidence type="ECO:0000256" key="5">
    <source>
        <dbReference type="ARBA" id="ARBA00022552"/>
    </source>
</evidence>
<evidence type="ECO:0000256" key="1">
    <source>
        <dbReference type="ARBA" id="ARBA00000582"/>
    </source>
</evidence>
<evidence type="ECO:0000256" key="3">
    <source>
        <dbReference type="ARBA" id="ARBA00022490"/>
    </source>
</evidence>
<feature type="binding site" evidence="11">
    <location>
        <position position="13"/>
    </location>
    <ligand>
        <name>ATP</name>
        <dbReference type="ChEBI" id="CHEBI:30616"/>
    </ligand>
</feature>
<comment type="caution">
    <text evidence="14">The sequence shown here is derived from an EMBL/GenBank/DDBJ whole genome shotgun (WGS) entry which is preliminary data.</text>
</comment>
<dbReference type="InterPro" id="IPR027417">
    <property type="entry name" value="P-loop_NTPase"/>
</dbReference>
<evidence type="ECO:0000313" key="15">
    <source>
        <dbReference type="Proteomes" id="UP001474421"/>
    </source>
</evidence>
<keyword evidence="8 11" id="KW-0418">Kinase</keyword>
<accession>A0AAW1C1J8</accession>
<comment type="catalytic activity">
    <reaction evidence="1 11">
        <text>AMP + ATP = 2 ADP</text>
        <dbReference type="Rhea" id="RHEA:12973"/>
        <dbReference type="ChEBI" id="CHEBI:30616"/>
        <dbReference type="ChEBI" id="CHEBI:456215"/>
        <dbReference type="ChEBI" id="CHEBI:456216"/>
        <dbReference type="EC" id="2.7.4.3"/>
    </reaction>
</comment>
<organism evidence="14 15">
    <name type="scientific">Crotalus adamanteus</name>
    <name type="common">Eastern diamondback rattlesnake</name>
    <dbReference type="NCBI Taxonomy" id="8729"/>
    <lineage>
        <taxon>Eukaryota</taxon>
        <taxon>Metazoa</taxon>
        <taxon>Chordata</taxon>
        <taxon>Craniata</taxon>
        <taxon>Vertebrata</taxon>
        <taxon>Euteleostomi</taxon>
        <taxon>Lepidosauria</taxon>
        <taxon>Squamata</taxon>
        <taxon>Bifurcata</taxon>
        <taxon>Unidentata</taxon>
        <taxon>Episquamata</taxon>
        <taxon>Toxicofera</taxon>
        <taxon>Serpentes</taxon>
        <taxon>Colubroidea</taxon>
        <taxon>Viperidae</taxon>
        <taxon>Crotalinae</taxon>
        <taxon>Crotalus</taxon>
    </lineage>
</organism>
<feature type="binding site" evidence="11">
    <location>
        <position position="109"/>
    </location>
    <ligand>
        <name>ATP</name>
        <dbReference type="ChEBI" id="CHEBI:30616"/>
    </ligand>
</feature>
<feature type="region of interest" description="Disordered" evidence="13">
    <location>
        <begin position="544"/>
        <end position="606"/>
    </location>
</feature>
<dbReference type="GO" id="GO:0035024">
    <property type="term" value="P:negative regulation of Rho protein signal transduction"/>
    <property type="evidence" value="ECO:0007669"/>
    <property type="project" value="TreeGrafter"/>
</dbReference>
<feature type="binding site" evidence="11">
    <location>
        <position position="17"/>
    </location>
    <ligand>
        <name>ATP</name>
        <dbReference type="ChEBI" id="CHEBI:30616"/>
    </ligand>
</feature>
<reference evidence="14 15" key="1">
    <citation type="journal article" date="2024" name="Proc. Natl. Acad. Sci. U.S.A.">
        <title>The genetic regulatory architecture and epigenomic basis for age-related changes in rattlesnake venom.</title>
        <authorList>
            <person name="Hogan M.P."/>
            <person name="Holding M.L."/>
            <person name="Nystrom G.S."/>
            <person name="Colston T.J."/>
            <person name="Bartlett D.A."/>
            <person name="Mason A.J."/>
            <person name="Ellsworth S.A."/>
            <person name="Rautsaw R.M."/>
            <person name="Lawrence K.C."/>
            <person name="Strickland J.L."/>
            <person name="He B."/>
            <person name="Fraser P."/>
            <person name="Margres M.J."/>
            <person name="Gilbert D.M."/>
            <person name="Gibbs H.L."/>
            <person name="Parkinson C.L."/>
            <person name="Rokyta D.R."/>
        </authorList>
    </citation>
    <scope>NUCLEOTIDE SEQUENCE [LARGE SCALE GENOMIC DNA]</scope>
    <source>
        <strain evidence="14">DRR0105</strain>
    </source>
</reference>
<evidence type="ECO:0000256" key="2">
    <source>
        <dbReference type="ARBA" id="ARBA00004123"/>
    </source>
</evidence>
<dbReference type="GO" id="GO:0006364">
    <property type="term" value="P:rRNA processing"/>
    <property type="evidence" value="ECO:0007669"/>
    <property type="project" value="UniProtKB-KW"/>
</dbReference>
<evidence type="ECO:0000256" key="9">
    <source>
        <dbReference type="ARBA" id="ARBA00022840"/>
    </source>
</evidence>
<feature type="compositionally biased region" description="Polar residues" evidence="13">
    <location>
        <begin position="585"/>
        <end position="598"/>
    </location>
</feature>
<dbReference type="Pfam" id="PF13238">
    <property type="entry name" value="AAA_18"/>
    <property type="match status" value="1"/>
</dbReference>
<sequence>MKRPNILLTGTPGVGKTTLGKEIALRTDFTYINVGDMAKEGELYEGFDEEYECPILDEDRVIDEMEDKMQDGGVIVDYHSCDFFPERWFNIVFVLRTENSFLYDRLENRGYKGKKLQDNIQCEIFQTIYEEAMSSYKEEIVHHRVSRAPPSSAEAEALRSKAGRKFKLCPAGGREGGRTAPGRPELSWQRRKQREPCQTAATSSSGAPGLLREEEENEEHIETISLPEDFKKVWKPGIRNHFLNDVPVKKIGRNGFVPCKQQASSEFHSEASNEELKQRLQGILEEVENLRVELEASQRQLEGKEQALKVLQSMAVLDKATTHTKAIFIKTDQQKRALEKEINILQWEIRINQEKLKNIDETWAEKYERIYCENAAFKETLKMKTEEIKLLKSENQLLEQQHLEMMAMLDVKQQKLVQDNMSLSKSGVTEITSLELAVLGACACNGSEGDPCACAKMSAATRKQLLQLKQEFDLLKKSKEEAYIMADAFRIAFEQQLMWRKDQAFRLAQMSKICRKETKTVKWKSIKEDEKRKSLGEKLMGMLVSGPETNSKSRFLKSSGSKEDNRIRSSQPYHRSQRPKRNSSREQLTPETLPNTPSGRRGGKSE</sequence>
<comment type="similarity">
    <text evidence="11">Belongs to the adenylate kinase family. AK6 subfamily.</text>
</comment>
<dbReference type="PANTHER" id="PTHR28616">
    <property type="entry name" value="COILED-COIL DOMAIN-CONTAINING PROTEIN 125"/>
    <property type="match status" value="1"/>
</dbReference>
<dbReference type="Proteomes" id="UP001474421">
    <property type="component" value="Unassembled WGS sequence"/>
</dbReference>
<feature type="region of interest" description="NMPbind" evidence="11">
    <location>
        <begin position="33"/>
        <end position="56"/>
    </location>
</feature>
<comment type="function">
    <text evidence="11">Broad-specificity nucleoside monophosphate (NMP) kinase that catalyzes the reversible transfer of the terminal phosphate group between nucleoside triphosphates and monophosphates. Has also ATPase activity. Involved in the late cytoplasmic maturation steps of the 40S ribosomal particles, specifically 18S rRNA maturation. While NMP activity is not required for ribosome maturation, ATPase activity is. Associates transiently with small ribosomal subunit protein uS11. ATP hydrolysis breaks the interaction with uS11. May temporarily remove uS11 from the ribosome to enable a conformational change of the ribosomal RNA that is needed for the final maturation step of the small ribosomal subunit. Its NMP activity may have a role in nuclear energy homeostasis. May be involved in regulation of Cajal body (CB) formation.</text>
</comment>
<dbReference type="GO" id="GO:0016887">
    <property type="term" value="F:ATP hydrolysis activity"/>
    <property type="evidence" value="ECO:0007669"/>
    <property type="project" value="UniProtKB-UniRule"/>
</dbReference>
<evidence type="ECO:0000256" key="11">
    <source>
        <dbReference type="HAMAP-Rule" id="MF_03173"/>
    </source>
</evidence>
<name>A0AAW1C1J8_CROAD</name>
<evidence type="ECO:0000256" key="6">
    <source>
        <dbReference type="ARBA" id="ARBA00022679"/>
    </source>
</evidence>
<dbReference type="GO" id="GO:0042274">
    <property type="term" value="P:ribosomal small subunit biogenesis"/>
    <property type="evidence" value="ECO:0007669"/>
    <property type="project" value="UniProtKB-UniRule"/>
</dbReference>
<feature type="compositionally biased region" description="Polar residues" evidence="13">
    <location>
        <begin position="547"/>
        <end position="559"/>
    </location>
</feature>
<comment type="caution">
    <text evidence="11">Lacks conserved residue(s) required for the propagation of feature annotation.</text>
</comment>
<keyword evidence="7 11" id="KW-0547">Nucleotide-binding</keyword>
<keyword evidence="12" id="KW-0175">Coiled coil</keyword>
<evidence type="ECO:0000256" key="4">
    <source>
        <dbReference type="ARBA" id="ARBA00022517"/>
    </source>
</evidence>
<comment type="subunit">
    <text evidence="11">Monomer and homodimer. Interacts with small ribosomal subunit protein uS11. Not a structural component of 43S pre-ribosomes, but transiently interacts with them by binding to uS11. Interacts with COIL (via C-terminus).</text>
</comment>
<gene>
    <name evidence="11" type="primary">AK6</name>
    <name evidence="11" type="synonym">CINAP</name>
    <name evidence="14" type="ORF">NXF25_007213</name>
</gene>
<feature type="region of interest" description="Disordered" evidence="13">
    <location>
        <begin position="169"/>
        <end position="219"/>
    </location>
</feature>
<keyword evidence="5 11" id="KW-0698">rRNA processing</keyword>
<evidence type="ECO:0000256" key="13">
    <source>
        <dbReference type="SAM" id="MobiDB-lite"/>
    </source>
</evidence>
<feature type="binding site" evidence="11">
    <location>
        <position position="16"/>
    </location>
    <ligand>
        <name>ATP</name>
        <dbReference type="ChEBI" id="CHEBI:30616"/>
    </ligand>
</feature>
<dbReference type="GO" id="GO:2000146">
    <property type="term" value="P:negative regulation of cell motility"/>
    <property type="evidence" value="ECO:0007669"/>
    <property type="project" value="TreeGrafter"/>
</dbReference>
<keyword evidence="15" id="KW-1185">Reference proteome</keyword>
<dbReference type="FunFam" id="3.40.50.300:FF:000372">
    <property type="entry name" value="Adenylate kinase isoenzyme 6 homolog"/>
    <property type="match status" value="1"/>
</dbReference>
<dbReference type="InterPro" id="IPR034608">
    <property type="entry name" value="CCDC125"/>
</dbReference>
<dbReference type="CDD" id="cd00009">
    <property type="entry name" value="AAA"/>
    <property type="match status" value="1"/>
</dbReference>
<feature type="region of interest" description="LID" evidence="11">
    <location>
        <begin position="108"/>
        <end position="118"/>
    </location>
</feature>
<dbReference type="GO" id="GO:0004017">
    <property type="term" value="F:AMP kinase activity"/>
    <property type="evidence" value="ECO:0007669"/>
    <property type="project" value="UniProtKB-UniRule"/>
</dbReference>
<keyword evidence="6 11" id="KW-0808">Transferase</keyword>
<keyword evidence="10 11" id="KW-0539">Nucleus</keyword>
<dbReference type="AlphaFoldDB" id="A0AAW1C1J8"/>
<comment type="subcellular location">
    <subcellularLocation>
        <location evidence="11">Cytoplasm</location>
    </subcellularLocation>
    <subcellularLocation>
        <location evidence="11">Nucleus</location>
        <location evidence="11">Nucleoplasm</location>
    </subcellularLocation>
    <subcellularLocation>
        <location evidence="11">Nucleus</location>
        <location evidence="11">Cajal body</location>
    </subcellularLocation>
    <subcellularLocation>
        <location evidence="2">Nucleus</location>
    </subcellularLocation>
    <text evidence="11">Displays widespread diffuse nucleoplasmic distribution but not detected in nucleoli. Detected in Cajal bodies but not in all cells.</text>
</comment>
<feature type="binding site" evidence="11">
    <location>
        <position position="18"/>
    </location>
    <ligand>
        <name>ATP</name>
        <dbReference type="ChEBI" id="CHEBI:30616"/>
    </ligand>
</feature>
<dbReference type="GO" id="GO:0015030">
    <property type="term" value="C:Cajal body"/>
    <property type="evidence" value="ECO:0007669"/>
    <property type="project" value="UniProtKB-SubCell"/>
</dbReference>
<dbReference type="GO" id="GO:0005737">
    <property type="term" value="C:cytoplasm"/>
    <property type="evidence" value="ECO:0007669"/>
    <property type="project" value="UniProtKB-SubCell"/>
</dbReference>
<comment type="catalytic activity">
    <reaction evidence="11">
        <text>ATP + H2O = ADP + phosphate + H(+)</text>
        <dbReference type="Rhea" id="RHEA:13065"/>
        <dbReference type="ChEBI" id="CHEBI:15377"/>
        <dbReference type="ChEBI" id="CHEBI:15378"/>
        <dbReference type="ChEBI" id="CHEBI:30616"/>
        <dbReference type="ChEBI" id="CHEBI:43474"/>
        <dbReference type="ChEBI" id="CHEBI:456216"/>
    </reaction>
</comment>
<dbReference type="SUPFAM" id="SSF52540">
    <property type="entry name" value="P-loop containing nucleoside triphosphate hydrolases"/>
    <property type="match status" value="1"/>
</dbReference>
<dbReference type="PANTHER" id="PTHR28616:SF1">
    <property type="entry name" value="COILED-COIL DOMAIN-CONTAINING PROTEIN 125"/>
    <property type="match status" value="1"/>
</dbReference>
<evidence type="ECO:0000313" key="14">
    <source>
        <dbReference type="EMBL" id="KAK9408439.1"/>
    </source>
</evidence>
<keyword evidence="9 11" id="KW-0067">ATP-binding</keyword>
<evidence type="ECO:0000256" key="7">
    <source>
        <dbReference type="ARBA" id="ARBA00022741"/>
    </source>
</evidence>
<feature type="coiled-coil region" evidence="12">
    <location>
        <begin position="273"/>
        <end position="401"/>
    </location>
</feature>
<evidence type="ECO:0000256" key="10">
    <source>
        <dbReference type="ARBA" id="ARBA00023242"/>
    </source>
</evidence>